<organism evidence="1 2">
    <name type="scientific">Choristoneura fumiferana</name>
    <name type="common">Spruce budworm moth</name>
    <name type="synonym">Archips fumiferana</name>
    <dbReference type="NCBI Taxonomy" id="7141"/>
    <lineage>
        <taxon>Eukaryota</taxon>
        <taxon>Metazoa</taxon>
        <taxon>Ecdysozoa</taxon>
        <taxon>Arthropoda</taxon>
        <taxon>Hexapoda</taxon>
        <taxon>Insecta</taxon>
        <taxon>Pterygota</taxon>
        <taxon>Neoptera</taxon>
        <taxon>Endopterygota</taxon>
        <taxon>Lepidoptera</taxon>
        <taxon>Glossata</taxon>
        <taxon>Ditrysia</taxon>
        <taxon>Tortricoidea</taxon>
        <taxon>Tortricidae</taxon>
        <taxon>Tortricinae</taxon>
        <taxon>Choristoneura</taxon>
    </lineage>
</organism>
<comment type="caution">
    <text evidence="1">The sequence shown here is derived from an EMBL/GenBank/DDBJ whole genome shotgun (WGS) entry which is preliminary data.</text>
</comment>
<dbReference type="Proteomes" id="UP001064048">
    <property type="component" value="Chromosome 3"/>
</dbReference>
<gene>
    <name evidence="1" type="ORF">MSG28_002242</name>
</gene>
<name>A0ACC0JUT6_CHOFU</name>
<proteinExistence type="predicted"/>
<evidence type="ECO:0000313" key="1">
    <source>
        <dbReference type="EMBL" id="KAI8427878.1"/>
    </source>
</evidence>
<keyword evidence="2" id="KW-1185">Reference proteome</keyword>
<reference evidence="1 2" key="1">
    <citation type="journal article" date="2022" name="Genome Biol. Evol.">
        <title>The Spruce Budworm Genome: Reconstructing the Evolutionary History of Antifreeze Proteins.</title>
        <authorList>
            <person name="Beliveau C."/>
            <person name="Gagne P."/>
            <person name="Picq S."/>
            <person name="Vernygora O."/>
            <person name="Keeling C.I."/>
            <person name="Pinkney K."/>
            <person name="Doucet D."/>
            <person name="Wen F."/>
            <person name="Johnston J.S."/>
            <person name="Maaroufi H."/>
            <person name="Boyle B."/>
            <person name="Laroche J."/>
            <person name="Dewar K."/>
            <person name="Juretic N."/>
            <person name="Blackburn G."/>
            <person name="Nisole A."/>
            <person name="Brunet B."/>
            <person name="Brandao M."/>
            <person name="Lumley L."/>
            <person name="Duan J."/>
            <person name="Quan G."/>
            <person name="Lucarotti C.J."/>
            <person name="Roe A.D."/>
            <person name="Sperling F.A.H."/>
            <person name="Levesque R.C."/>
            <person name="Cusson M."/>
        </authorList>
    </citation>
    <scope>NUCLEOTIDE SEQUENCE [LARGE SCALE GENOMIC DNA]</scope>
    <source>
        <strain evidence="1">Glfc:IPQL:Cfum</strain>
    </source>
</reference>
<accession>A0ACC0JUT6</accession>
<evidence type="ECO:0000313" key="2">
    <source>
        <dbReference type="Proteomes" id="UP001064048"/>
    </source>
</evidence>
<sequence>MRVATMIALALTVALTTFTVCCEGKSRAMALPDDEEDFRPRALYRDYGLMRRARADDSFDDYGHLRFGRSDD</sequence>
<protein>
    <submittedName>
        <fullName evidence="1">Uncharacterized protein</fullName>
    </submittedName>
</protein>
<dbReference type="EMBL" id="CM046103">
    <property type="protein sequence ID" value="KAI8427878.1"/>
    <property type="molecule type" value="Genomic_DNA"/>
</dbReference>